<organism evidence="2 3">
    <name type="scientific">Reticulomyxa filosa</name>
    <dbReference type="NCBI Taxonomy" id="46433"/>
    <lineage>
        <taxon>Eukaryota</taxon>
        <taxon>Sar</taxon>
        <taxon>Rhizaria</taxon>
        <taxon>Retaria</taxon>
        <taxon>Foraminifera</taxon>
        <taxon>Monothalamids</taxon>
        <taxon>Reticulomyxidae</taxon>
        <taxon>Reticulomyxa</taxon>
    </lineage>
</organism>
<feature type="compositionally biased region" description="Basic residues" evidence="1">
    <location>
        <begin position="171"/>
        <end position="182"/>
    </location>
</feature>
<feature type="compositionally biased region" description="Basic and acidic residues" evidence="1">
    <location>
        <begin position="76"/>
        <end position="90"/>
    </location>
</feature>
<evidence type="ECO:0000256" key="1">
    <source>
        <dbReference type="SAM" id="MobiDB-lite"/>
    </source>
</evidence>
<feature type="compositionally biased region" description="Polar residues" evidence="1">
    <location>
        <begin position="274"/>
        <end position="285"/>
    </location>
</feature>
<sequence>MFDRKLGKRLRDEVPVLQPDRPEYDECVTDAQKAMERLLIETNRDAPKKHPSFPPFKKKKKKKTFFKEYKMHADDDLYESKTENKEEKYESANANEHEDDNNGNNNSNNFQLKGKGLKEANDVDVKGEAFKAENEDDSDWEYSFASRGQGQSKKLAHKPNSLHSSLSNSSHRAKRPKKNAHHSSHDPKHNSNTWNDENGIHHGTHNNNNNNSIDNDSGISDGIHLSSQMPPNKRRKLESKKNKRHMALAKIRTTWRLSTLDMIKVPKLAKADRNSSSSFHNSPTVSDHGDDYRSDLINTNNSNNNNNNNN</sequence>
<dbReference type="EMBL" id="ASPP01012591">
    <property type="protein sequence ID" value="ETO20454.1"/>
    <property type="molecule type" value="Genomic_DNA"/>
</dbReference>
<evidence type="ECO:0000313" key="3">
    <source>
        <dbReference type="Proteomes" id="UP000023152"/>
    </source>
</evidence>
<feature type="compositionally biased region" description="Low complexity" evidence="1">
    <location>
        <begin position="298"/>
        <end position="310"/>
    </location>
</feature>
<feature type="compositionally biased region" description="Basic residues" evidence="1">
    <location>
        <begin position="49"/>
        <end position="63"/>
    </location>
</feature>
<feature type="non-terminal residue" evidence="2">
    <location>
        <position position="310"/>
    </location>
</feature>
<feature type="region of interest" description="Disordered" evidence="1">
    <location>
        <begin position="269"/>
        <end position="310"/>
    </location>
</feature>
<evidence type="ECO:0000313" key="2">
    <source>
        <dbReference type="EMBL" id="ETO20454.1"/>
    </source>
</evidence>
<accession>X6N3Y9</accession>
<feature type="region of interest" description="Disordered" evidence="1">
    <location>
        <begin position="76"/>
        <end position="245"/>
    </location>
</feature>
<reference evidence="2 3" key="1">
    <citation type="journal article" date="2013" name="Curr. Biol.">
        <title>The Genome of the Foraminiferan Reticulomyxa filosa.</title>
        <authorList>
            <person name="Glockner G."/>
            <person name="Hulsmann N."/>
            <person name="Schleicher M."/>
            <person name="Noegel A.A."/>
            <person name="Eichinger L."/>
            <person name="Gallinger C."/>
            <person name="Pawlowski J."/>
            <person name="Sierra R."/>
            <person name="Euteneuer U."/>
            <person name="Pillet L."/>
            <person name="Moustafa A."/>
            <person name="Platzer M."/>
            <person name="Groth M."/>
            <person name="Szafranski K."/>
            <person name="Schliwa M."/>
        </authorList>
    </citation>
    <scope>NUCLEOTIDE SEQUENCE [LARGE SCALE GENOMIC DNA]</scope>
</reference>
<protein>
    <submittedName>
        <fullName evidence="2">Uncharacterized protein</fullName>
    </submittedName>
</protein>
<comment type="caution">
    <text evidence="2">The sequence shown here is derived from an EMBL/GenBank/DDBJ whole genome shotgun (WGS) entry which is preliminary data.</text>
</comment>
<name>X6N3Y9_RETFI</name>
<feature type="region of interest" description="Disordered" evidence="1">
    <location>
        <begin position="42"/>
        <end position="63"/>
    </location>
</feature>
<gene>
    <name evidence="2" type="ORF">RFI_16763</name>
</gene>
<feature type="compositionally biased region" description="Low complexity" evidence="1">
    <location>
        <begin position="161"/>
        <end position="170"/>
    </location>
</feature>
<dbReference type="Proteomes" id="UP000023152">
    <property type="component" value="Unassembled WGS sequence"/>
</dbReference>
<feature type="compositionally biased region" description="Low complexity" evidence="1">
    <location>
        <begin position="205"/>
        <end position="224"/>
    </location>
</feature>
<proteinExistence type="predicted"/>
<dbReference type="AlphaFoldDB" id="X6N3Y9"/>
<keyword evidence="3" id="KW-1185">Reference proteome</keyword>
<feature type="compositionally biased region" description="Basic and acidic residues" evidence="1">
    <location>
        <begin position="116"/>
        <end position="133"/>
    </location>
</feature>
<feature type="compositionally biased region" description="Basic residues" evidence="1">
    <location>
        <begin position="232"/>
        <end position="245"/>
    </location>
</feature>